<dbReference type="InterPro" id="IPR001510">
    <property type="entry name" value="Znf_PARP"/>
</dbReference>
<keyword evidence="4" id="KW-0862">Zinc</keyword>
<evidence type="ECO:0000256" key="4">
    <source>
        <dbReference type="ARBA" id="ARBA00022833"/>
    </source>
</evidence>
<proteinExistence type="predicted"/>
<dbReference type="SMART" id="SM01336">
    <property type="entry name" value="zf-PARP"/>
    <property type="match status" value="1"/>
</dbReference>
<feature type="compositionally biased region" description="Acidic residues" evidence="6">
    <location>
        <begin position="221"/>
        <end position="233"/>
    </location>
</feature>
<reference evidence="8 9" key="1">
    <citation type="journal article" date="2024" name="Commun. Biol.">
        <title>Comparative genomic analysis of thermophilic fungi reveals convergent evolutionary adaptations and gene losses.</title>
        <authorList>
            <person name="Steindorff A.S."/>
            <person name="Aguilar-Pontes M.V."/>
            <person name="Robinson A.J."/>
            <person name="Andreopoulos B."/>
            <person name="LaButti K."/>
            <person name="Kuo A."/>
            <person name="Mondo S."/>
            <person name="Riley R."/>
            <person name="Otillar R."/>
            <person name="Haridas S."/>
            <person name="Lipzen A."/>
            <person name="Grimwood J."/>
            <person name="Schmutz J."/>
            <person name="Clum A."/>
            <person name="Reid I.D."/>
            <person name="Moisan M.C."/>
            <person name="Butler G."/>
            <person name="Nguyen T.T.M."/>
            <person name="Dewar K."/>
            <person name="Conant G."/>
            <person name="Drula E."/>
            <person name="Henrissat B."/>
            <person name="Hansel C."/>
            <person name="Singer S."/>
            <person name="Hutchinson M.I."/>
            <person name="de Vries R.P."/>
            <person name="Natvig D.O."/>
            <person name="Powell A.J."/>
            <person name="Tsang A."/>
            <person name="Grigoriev I.V."/>
        </authorList>
    </citation>
    <scope>NUCLEOTIDE SEQUENCE [LARGE SCALE GENOMIC DNA]</scope>
    <source>
        <strain evidence="8 9">ATCC 24622</strain>
    </source>
</reference>
<evidence type="ECO:0000256" key="2">
    <source>
        <dbReference type="ARBA" id="ARBA00022723"/>
    </source>
</evidence>
<evidence type="ECO:0000256" key="1">
    <source>
        <dbReference type="ARBA" id="ARBA00004123"/>
    </source>
</evidence>
<name>A0ABR3X8H7_9PEZI</name>
<feature type="domain" description="PARP-type" evidence="7">
    <location>
        <begin position="3"/>
        <end position="86"/>
    </location>
</feature>
<comment type="caution">
    <text evidence="8">The sequence shown here is derived from an EMBL/GenBank/DDBJ whole genome shotgun (WGS) entry which is preliminary data.</text>
</comment>
<feature type="compositionally biased region" description="Basic residues" evidence="6">
    <location>
        <begin position="268"/>
        <end position="277"/>
    </location>
</feature>
<protein>
    <recommendedName>
        <fullName evidence="7">PARP-type domain-containing protein</fullName>
    </recommendedName>
</protein>
<comment type="subcellular location">
    <subcellularLocation>
        <location evidence="1">Nucleus</location>
    </subcellularLocation>
</comment>
<dbReference type="EMBL" id="JAZHXJ010000147">
    <property type="protein sequence ID" value="KAL1871979.1"/>
    <property type="molecule type" value="Genomic_DNA"/>
</dbReference>
<gene>
    <name evidence="8" type="ORF">VTK73DRAFT_1809</name>
</gene>
<dbReference type="Pfam" id="PF00645">
    <property type="entry name" value="zf-PARP"/>
    <property type="match status" value="1"/>
</dbReference>
<dbReference type="PROSITE" id="PS50064">
    <property type="entry name" value="ZF_PARP_2"/>
    <property type="match status" value="1"/>
</dbReference>
<evidence type="ECO:0000259" key="7">
    <source>
        <dbReference type="PROSITE" id="PS50064"/>
    </source>
</evidence>
<dbReference type="Proteomes" id="UP001586593">
    <property type="component" value="Unassembled WGS sequence"/>
</dbReference>
<evidence type="ECO:0000313" key="8">
    <source>
        <dbReference type="EMBL" id="KAL1871979.1"/>
    </source>
</evidence>
<feature type="compositionally biased region" description="Basic residues" evidence="6">
    <location>
        <begin position="172"/>
        <end position="183"/>
    </location>
</feature>
<keyword evidence="5" id="KW-0539">Nucleus</keyword>
<accession>A0ABR3X8H7</accession>
<evidence type="ECO:0000256" key="3">
    <source>
        <dbReference type="ARBA" id="ARBA00022771"/>
    </source>
</evidence>
<evidence type="ECO:0000313" key="9">
    <source>
        <dbReference type="Proteomes" id="UP001586593"/>
    </source>
</evidence>
<evidence type="ECO:0000256" key="5">
    <source>
        <dbReference type="ARBA" id="ARBA00023242"/>
    </source>
</evidence>
<keyword evidence="2" id="KW-0479">Metal-binding</keyword>
<dbReference type="Gene3D" id="3.30.1740.10">
    <property type="entry name" value="Zinc finger, PARP-type"/>
    <property type="match status" value="1"/>
</dbReference>
<evidence type="ECO:0000256" key="6">
    <source>
        <dbReference type="SAM" id="MobiDB-lite"/>
    </source>
</evidence>
<sequence>MPYRIELAKSGRALCTDTVCKNAGEKIAKGELRLGTWVEMPGLDRGSWKWKHWGCVSGAVIQSIRDTVGLESGNVDWDAIDGYDELAEHPDVQEKIRRVVTQGHIDPEDFKGDPEMNHLGAKGIRSRKKATKGGDDAEAGDTPAKKSSGKKRGRKAADDSDEEKASPEPPRKKAAKGKGKASKLAKDEDEEEEVKEKKKAPQKHAAKAQGARRGKGRAQVEPDESDQDGDEAVEAEKPLSKRTGKAKPAAKVEADEDSHDPNPAAKKASAKSRKGRKGALASRSEDN</sequence>
<feature type="region of interest" description="Disordered" evidence="6">
    <location>
        <begin position="103"/>
        <end position="287"/>
    </location>
</feature>
<dbReference type="InterPro" id="IPR036957">
    <property type="entry name" value="Znf_PARP_sf"/>
</dbReference>
<dbReference type="SUPFAM" id="SSF57716">
    <property type="entry name" value="Glucocorticoid receptor-like (DNA-binding domain)"/>
    <property type="match status" value="1"/>
</dbReference>
<feature type="compositionally biased region" description="Basic residues" evidence="6">
    <location>
        <begin position="197"/>
        <end position="216"/>
    </location>
</feature>
<organism evidence="8 9">
    <name type="scientific">Phialemonium thermophilum</name>
    <dbReference type="NCBI Taxonomy" id="223376"/>
    <lineage>
        <taxon>Eukaryota</taxon>
        <taxon>Fungi</taxon>
        <taxon>Dikarya</taxon>
        <taxon>Ascomycota</taxon>
        <taxon>Pezizomycotina</taxon>
        <taxon>Sordariomycetes</taxon>
        <taxon>Sordariomycetidae</taxon>
        <taxon>Cephalothecales</taxon>
        <taxon>Cephalothecaceae</taxon>
        <taxon>Phialemonium</taxon>
    </lineage>
</organism>
<keyword evidence="3" id="KW-0863">Zinc-finger</keyword>
<feature type="compositionally biased region" description="Basic and acidic residues" evidence="6">
    <location>
        <begin position="105"/>
        <end position="116"/>
    </location>
</feature>
<feature type="compositionally biased region" description="Basic and acidic residues" evidence="6">
    <location>
        <begin position="155"/>
        <end position="171"/>
    </location>
</feature>
<keyword evidence="9" id="KW-1185">Reference proteome</keyword>